<comment type="caution">
    <text evidence="9">The sequence shown here is derived from an EMBL/GenBank/DDBJ whole genome shotgun (WGS) entry which is preliminary data.</text>
</comment>
<dbReference type="PANTHER" id="PTHR15735">
    <property type="entry name" value="FCH AND DOUBLE SH3 DOMAINS PROTEIN"/>
    <property type="match status" value="1"/>
</dbReference>
<dbReference type="PRINTS" id="PR01887">
    <property type="entry name" value="SPECTRNALPHA"/>
</dbReference>
<dbReference type="GO" id="GO:0030833">
    <property type="term" value="P:regulation of actin filament polymerization"/>
    <property type="evidence" value="ECO:0007669"/>
    <property type="project" value="TreeGrafter"/>
</dbReference>
<feature type="coiled-coil region" evidence="5">
    <location>
        <begin position="154"/>
        <end position="181"/>
    </location>
</feature>
<dbReference type="FunFam" id="2.30.30.40:FF:000072">
    <property type="entry name" value="Unconventional Myosin IB"/>
    <property type="match status" value="1"/>
</dbReference>
<organism evidence="9 10">
    <name type="scientific">Anaeromyces robustus</name>
    <dbReference type="NCBI Taxonomy" id="1754192"/>
    <lineage>
        <taxon>Eukaryota</taxon>
        <taxon>Fungi</taxon>
        <taxon>Fungi incertae sedis</taxon>
        <taxon>Chytridiomycota</taxon>
        <taxon>Chytridiomycota incertae sedis</taxon>
        <taxon>Neocallimastigomycetes</taxon>
        <taxon>Neocallimastigales</taxon>
        <taxon>Neocallimastigaceae</taxon>
        <taxon>Anaeromyces</taxon>
    </lineage>
</organism>
<feature type="domain" description="SH3" evidence="7">
    <location>
        <begin position="610"/>
        <end position="671"/>
    </location>
</feature>
<dbReference type="SUPFAM" id="SSF50044">
    <property type="entry name" value="SH3-domain"/>
    <property type="match status" value="4"/>
</dbReference>
<feature type="compositionally biased region" description="Low complexity" evidence="6">
    <location>
        <begin position="68"/>
        <end position="89"/>
    </location>
</feature>
<sequence length="740" mass="84096">MSGKKDFLANLKSIKYKQQKQINLIQSKAEEDNNLLTNVISYLRKRIEIEKEYNKSMEKNNKAFQAKVNKSVKSSESLNSNNSEDNPNLRLVPNAFNVMINQSMKLIERNQKNCDTIQNNVITVLQDLLKSKELSYKKKVDNLMKIKDEIFKTYGELERTREAYESNEKDSQNQKNKYEEACTEPKGALGQMKNMLRSGDSGQRIEKYHQKWETSQLNSTNARNEYLVYIDLINLQNNQFYDSDCPTIMKSIDDNYYESMASIFDMITNLSVDYSNDLNNSITSIQNAIKKINRDEDNKIFLTQNESFFKKPEPFVYDPYGSDTVSSIILNDNTKHQLSMLLEIFNKQLMSIEQNIDKSNRELQGIEQLIQVYSDKPSFGNAEDSISQRNEIKEQLEKLNKERNIYSTIVNKLKGVGVELERPVIIGSLHKKAVALYDFTADQANQLSFKENEVLTVLDQEGNGWVKAQIGAKIGLVPEDYIKIIDSSNKSLNSTPTGSIKQVSSMGSVSSASKKKTVTKNSSTSNLSKSVKSVIALFDYNASDSTELSFKTGDVIDVIKTSSNEEKIENQWWTGKNRSTNQTGQFPVVFTKGWDSSKVKTTKTSSIHKEKVLKVKALYDYEATCEGELSISVGDIITVTNQNTGSSSWWEGTGPKGHGQFPSIYVQEITGTVKSSTPKTKTLKKVRALYDYTAQNPDELSFKAYDIIEVTEETNNSNDWWMGRLNSQVGLFPRTYIENI</sequence>
<dbReference type="SMART" id="SM00326">
    <property type="entry name" value="SH3"/>
    <property type="match status" value="4"/>
</dbReference>
<dbReference type="PRINTS" id="PR00452">
    <property type="entry name" value="SH3DOMAIN"/>
</dbReference>
<dbReference type="Gene3D" id="6.10.140.470">
    <property type="match status" value="1"/>
</dbReference>
<dbReference type="InterPro" id="IPR036028">
    <property type="entry name" value="SH3-like_dom_sf"/>
</dbReference>
<dbReference type="CDD" id="cd00174">
    <property type="entry name" value="SH3"/>
    <property type="match status" value="3"/>
</dbReference>
<dbReference type="PANTHER" id="PTHR15735:SF21">
    <property type="entry name" value="PROTEIN NERVOUS WRECK"/>
    <property type="match status" value="1"/>
</dbReference>
<keyword evidence="2 4" id="KW-0175">Coiled coil</keyword>
<dbReference type="Pfam" id="PF25610">
    <property type="entry name" value="HR1_TOCA"/>
    <property type="match status" value="1"/>
</dbReference>
<dbReference type="InterPro" id="IPR057870">
    <property type="entry name" value="HR1_TOCA"/>
</dbReference>
<dbReference type="InterPro" id="IPR031160">
    <property type="entry name" value="F_BAR_dom"/>
</dbReference>
<reference evidence="9 10" key="2">
    <citation type="submission" date="2016-08" db="EMBL/GenBank/DDBJ databases">
        <title>Pervasive Adenine N6-methylation of Active Genes in Fungi.</title>
        <authorList>
            <consortium name="DOE Joint Genome Institute"/>
            <person name="Mondo S.J."/>
            <person name="Dannebaum R.O."/>
            <person name="Kuo R.C."/>
            <person name="Labutti K."/>
            <person name="Haridas S."/>
            <person name="Kuo A."/>
            <person name="Salamov A."/>
            <person name="Ahrendt S.R."/>
            <person name="Lipzen A."/>
            <person name="Sullivan W."/>
            <person name="Andreopoulos W.B."/>
            <person name="Clum A."/>
            <person name="Lindquist E."/>
            <person name="Daum C."/>
            <person name="Ramamoorthy G.K."/>
            <person name="Gryganskyi A."/>
            <person name="Culley D."/>
            <person name="Magnuson J.K."/>
            <person name="James T.Y."/>
            <person name="O'Malley M.A."/>
            <person name="Stajich J.E."/>
            <person name="Spatafora J.W."/>
            <person name="Visel A."/>
            <person name="Grigoriev I.V."/>
        </authorList>
    </citation>
    <scope>NUCLEOTIDE SEQUENCE [LARGE SCALE GENOMIC DNA]</scope>
    <source>
        <strain evidence="9 10">S4</strain>
    </source>
</reference>
<dbReference type="PROSITE" id="PS50002">
    <property type="entry name" value="SH3"/>
    <property type="match status" value="4"/>
</dbReference>
<evidence type="ECO:0000256" key="2">
    <source>
        <dbReference type="ARBA" id="ARBA00023054"/>
    </source>
</evidence>
<dbReference type="AlphaFoldDB" id="A0A1Y1XES3"/>
<reference evidence="9 10" key="1">
    <citation type="submission" date="2016-08" db="EMBL/GenBank/DDBJ databases">
        <title>A Parts List for Fungal Cellulosomes Revealed by Comparative Genomics.</title>
        <authorList>
            <consortium name="DOE Joint Genome Institute"/>
            <person name="Haitjema C.H."/>
            <person name="Gilmore S.P."/>
            <person name="Henske J.K."/>
            <person name="Solomon K.V."/>
            <person name="De Groot R."/>
            <person name="Kuo A."/>
            <person name="Mondo S.J."/>
            <person name="Salamov A.A."/>
            <person name="Labutti K."/>
            <person name="Zhao Z."/>
            <person name="Chiniquy J."/>
            <person name="Barry K."/>
            <person name="Brewer H.M."/>
            <person name="Purvine S.O."/>
            <person name="Wright A.T."/>
            <person name="Boxma B."/>
            <person name="Van Alen T."/>
            <person name="Hackstein J.H."/>
            <person name="Baker S.E."/>
            <person name="Grigoriev I.V."/>
            <person name="O'Malley M.A."/>
        </authorList>
    </citation>
    <scope>NUCLEOTIDE SEQUENCE [LARGE SCALE GENOMIC DNA]</scope>
    <source>
        <strain evidence="9 10">S4</strain>
    </source>
</reference>
<dbReference type="STRING" id="1754192.A0A1Y1XES3"/>
<feature type="domain" description="F-BAR" evidence="8">
    <location>
        <begin position="5"/>
        <end position="297"/>
    </location>
</feature>
<dbReference type="SUPFAM" id="SSF103657">
    <property type="entry name" value="BAR/IMD domain-like"/>
    <property type="match status" value="1"/>
</dbReference>
<dbReference type="Pfam" id="PF00018">
    <property type="entry name" value="SH3_1"/>
    <property type="match status" value="4"/>
</dbReference>
<name>A0A1Y1XES3_9FUNG</name>
<feature type="domain" description="SH3" evidence="7">
    <location>
        <begin position="681"/>
        <end position="740"/>
    </location>
</feature>
<keyword evidence="10" id="KW-1185">Reference proteome</keyword>
<dbReference type="InterPro" id="IPR027267">
    <property type="entry name" value="AH/BAR_dom_sf"/>
</dbReference>
<feature type="domain" description="SH3" evidence="7">
    <location>
        <begin position="428"/>
        <end position="487"/>
    </location>
</feature>
<dbReference type="PROSITE" id="PS51741">
    <property type="entry name" value="F_BAR"/>
    <property type="match status" value="1"/>
</dbReference>
<dbReference type="InterPro" id="IPR001452">
    <property type="entry name" value="SH3_domain"/>
</dbReference>
<evidence type="ECO:0000256" key="4">
    <source>
        <dbReference type="PROSITE-ProRule" id="PRU01077"/>
    </source>
</evidence>
<dbReference type="OrthoDB" id="8783038at2759"/>
<evidence type="ECO:0000313" key="9">
    <source>
        <dbReference type="EMBL" id="ORX84249.1"/>
    </source>
</evidence>
<evidence type="ECO:0000256" key="3">
    <source>
        <dbReference type="PROSITE-ProRule" id="PRU00192"/>
    </source>
</evidence>
<dbReference type="Gene3D" id="2.30.30.40">
    <property type="entry name" value="SH3 Domains"/>
    <property type="match status" value="4"/>
</dbReference>
<evidence type="ECO:0000313" key="10">
    <source>
        <dbReference type="Proteomes" id="UP000193944"/>
    </source>
</evidence>
<evidence type="ECO:0000259" key="8">
    <source>
        <dbReference type="PROSITE" id="PS51741"/>
    </source>
</evidence>
<keyword evidence="1 3" id="KW-0728">SH3 domain</keyword>
<feature type="region of interest" description="Disordered" evidence="6">
    <location>
        <begin position="68"/>
        <end position="90"/>
    </location>
</feature>
<feature type="domain" description="SH3" evidence="7">
    <location>
        <begin position="529"/>
        <end position="596"/>
    </location>
</feature>
<evidence type="ECO:0000256" key="6">
    <source>
        <dbReference type="SAM" id="MobiDB-lite"/>
    </source>
</evidence>
<evidence type="ECO:0008006" key="11">
    <source>
        <dbReference type="Google" id="ProtNLM"/>
    </source>
</evidence>
<evidence type="ECO:0000259" key="7">
    <source>
        <dbReference type="PROSITE" id="PS50002"/>
    </source>
</evidence>
<evidence type="ECO:0000256" key="1">
    <source>
        <dbReference type="ARBA" id="ARBA00022443"/>
    </source>
</evidence>
<evidence type="ECO:0000256" key="5">
    <source>
        <dbReference type="SAM" id="Coils"/>
    </source>
</evidence>
<gene>
    <name evidence="9" type="ORF">BCR32DRAFT_291475</name>
</gene>
<dbReference type="Gene3D" id="1.20.1270.60">
    <property type="entry name" value="Arfaptin homology (AH) domain/BAR domain"/>
    <property type="match status" value="1"/>
</dbReference>
<dbReference type="EMBL" id="MCFG01000056">
    <property type="protein sequence ID" value="ORX84249.1"/>
    <property type="molecule type" value="Genomic_DNA"/>
</dbReference>
<feature type="coiled-coil region" evidence="5">
    <location>
        <begin position="342"/>
        <end position="409"/>
    </location>
</feature>
<proteinExistence type="predicted"/>
<dbReference type="Proteomes" id="UP000193944">
    <property type="component" value="Unassembled WGS sequence"/>
</dbReference>
<accession>A0A1Y1XES3</accession>
<protein>
    <recommendedName>
        <fullName evidence="11">FCH-domain-containing protein</fullName>
    </recommendedName>
</protein>